<feature type="transmembrane region" description="Helical" evidence="1">
    <location>
        <begin position="130"/>
        <end position="151"/>
    </location>
</feature>
<gene>
    <name evidence="3" type="ORF">P775_17310</name>
</gene>
<dbReference type="RefSeq" id="WP_099912003.1">
    <property type="nucleotide sequence ID" value="NZ_AWWI01000118.1"/>
</dbReference>
<evidence type="ECO:0000259" key="2">
    <source>
        <dbReference type="Pfam" id="PF04892"/>
    </source>
</evidence>
<feature type="transmembrane region" description="Helical" evidence="1">
    <location>
        <begin position="96"/>
        <end position="118"/>
    </location>
</feature>
<proteinExistence type="predicted"/>
<feature type="transmembrane region" description="Helical" evidence="1">
    <location>
        <begin position="6"/>
        <end position="26"/>
    </location>
</feature>
<dbReference type="EMBL" id="AWWI01000118">
    <property type="protein sequence ID" value="PIL18926.1"/>
    <property type="molecule type" value="Genomic_DNA"/>
</dbReference>
<keyword evidence="4" id="KW-1185">Reference proteome</keyword>
<dbReference type="PANTHER" id="PTHR36834:SF1">
    <property type="entry name" value="INTEGRAL MEMBRANE PROTEIN"/>
    <property type="match status" value="1"/>
</dbReference>
<keyword evidence="1" id="KW-0812">Transmembrane</keyword>
<dbReference type="InterPro" id="IPR006976">
    <property type="entry name" value="VanZ-like"/>
</dbReference>
<dbReference type="InterPro" id="IPR053150">
    <property type="entry name" value="Teicoplanin_resist-assoc"/>
</dbReference>
<evidence type="ECO:0000256" key="1">
    <source>
        <dbReference type="SAM" id="Phobius"/>
    </source>
</evidence>
<comment type="caution">
    <text evidence="3">The sequence shown here is derived from an EMBL/GenBank/DDBJ whole genome shotgun (WGS) entry which is preliminary data.</text>
</comment>
<reference evidence="3 4" key="1">
    <citation type="submission" date="2013-09" db="EMBL/GenBank/DDBJ databases">
        <title>Genome sequencing of Phaeobacter antarcticus sp. nov. SM1211.</title>
        <authorList>
            <person name="Zhang X.-Y."/>
            <person name="Liu C."/>
            <person name="Chen X.-L."/>
            <person name="Xie B.-B."/>
            <person name="Qin Q.-L."/>
            <person name="Rong J.-C."/>
            <person name="Zhang Y.-Z."/>
        </authorList>
    </citation>
    <scope>NUCLEOTIDE SEQUENCE [LARGE SCALE GENOMIC DNA]</scope>
    <source>
        <strain evidence="3 4">SM1211</strain>
    </source>
</reference>
<feature type="transmembrane region" description="Helical" evidence="1">
    <location>
        <begin position="38"/>
        <end position="56"/>
    </location>
</feature>
<keyword evidence="1" id="KW-0472">Membrane</keyword>
<dbReference type="PANTHER" id="PTHR36834">
    <property type="entry name" value="MEMBRANE PROTEIN-RELATED"/>
    <property type="match status" value="1"/>
</dbReference>
<evidence type="ECO:0000313" key="4">
    <source>
        <dbReference type="Proteomes" id="UP000231259"/>
    </source>
</evidence>
<protein>
    <recommendedName>
        <fullName evidence="2">VanZ-like domain-containing protein</fullName>
    </recommendedName>
</protein>
<organism evidence="3 4">
    <name type="scientific">Puniceibacterium antarcticum</name>
    <dbReference type="NCBI Taxonomy" id="1206336"/>
    <lineage>
        <taxon>Bacteria</taxon>
        <taxon>Pseudomonadati</taxon>
        <taxon>Pseudomonadota</taxon>
        <taxon>Alphaproteobacteria</taxon>
        <taxon>Rhodobacterales</taxon>
        <taxon>Paracoccaceae</taxon>
        <taxon>Puniceibacterium</taxon>
    </lineage>
</organism>
<dbReference type="AlphaFoldDB" id="A0A2G8RBH3"/>
<keyword evidence="1" id="KW-1133">Transmembrane helix</keyword>
<evidence type="ECO:0000313" key="3">
    <source>
        <dbReference type="EMBL" id="PIL18926.1"/>
    </source>
</evidence>
<dbReference type="OrthoDB" id="4822551at2"/>
<name>A0A2G8RBH3_9RHOB</name>
<feature type="domain" description="VanZ-like" evidence="2">
    <location>
        <begin position="42"/>
        <end position="177"/>
    </location>
</feature>
<sequence>MGPWVFSYAGLALVYGGLSSLVLIGGARLIGRFPGWHVLPFLFSTLTFIFMTQHPFPDPASMHCPVPTAVPQLQPLQVTKTIQRLMRRDAVWYEYLMSRTVAATAMNFLLCAVIGLALARHVTRLRTAALFGILLTLSIELTQLTGFWGLWPCPWRQFNVDDLLMNALGVIAGFALAQPLKKRKSLSDSAGAGEND</sequence>
<dbReference type="Pfam" id="PF04892">
    <property type="entry name" value="VanZ"/>
    <property type="match status" value="1"/>
</dbReference>
<accession>A0A2G8RBH3</accession>
<dbReference type="Proteomes" id="UP000231259">
    <property type="component" value="Unassembled WGS sequence"/>
</dbReference>